<feature type="domain" description="ABC transporter" evidence="5">
    <location>
        <begin position="8"/>
        <end position="248"/>
    </location>
</feature>
<keyword evidence="4" id="KW-1133">Transmembrane helix</keyword>
<name>A0ABP9QB90_9PSEU</name>
<keyword evidence="4" id="KW-0472">Membrane</keyword>
<dbReference type="RefSeq" id="WP_185059528.1">
    <property type="nucleotide sequence ID" value="NZ_BAABJP010000015.1"/>
</dbReference>
<dbReference type="InterPro" id="IPR027417">
    <property type="entry name" value="P-loop_NTPase"/>
</dbReference>
<keyword evidence="2" id="KW-0547">Nucleotide-binding</keyword>
<gene>
    <name evidence="6" type="ORF">GCM10023321_33500</name>
</gene>
<sequence length="318" mass="34073">MRTTPPDVEFDDITTILGNTPILHRLALHVPAGRVTVLMGPSGVGKTTLIKNLVGLLEPDAGEIRIGGEDLWDADPERRREVRGNVGAMLGGSTLYATSVFSSMSVLENLTYSLRMVGVPEEEQRPRALARLEELRLLDVADWLPERLPAHAAKRLALARALVIDAPLTVLDEIDVGLDTMHTQAMLAAVAALRDRTGCTLLVTTHNLEVARTLADKLAILVKGQIVAQGPPTVVLDGIHDTADFDRRFEFSDMSGAPKLADARAVLDEESTRVAGTTAKGKLTDSDAGYAVDPRQVGLAVAAVVILAAVFLLVLVFV</sequence>
<keyword evidence="7" id="KW-1185">Reference proteome</keyword>
<keyword evidence="3" id="KW-0067">ATP-binding</keyword>
<dbReference type="PANTHER" id="PTHR43023">
    <property type="entry name" value="PROTEIN TRIGALACTOSYLDIACYLGLYCEROL 3, CHLOROPLASTIC"/>
    <property type="match status" value="1"/>
</dbReference>
<evidence type="ECO:0000256" key="3">
    <source>
        <dbReference type="ARBA" id="ARBA00022840"/>
    </source>
</evidence>
<evidence type="ECO:0000256" key="2">
    <source>
        <dbReference type="ARBA" id="ARBA00022741"/>
    </source>
</evidence>
<dbReference type="InterPro" id="IPR003593">
    <property type="entry name" value="AAA+_ATPase"/>
</dbReference>
<comment type="caution">
    <text evidence="6">The sequence shown here is derived from an EMBL/GenBank/DDBJ whole genome shotgun (WGS) entry which is preliminary data.</text>
</comment>
<accession>A0ABP9QB90</accession>
<dbReference type="Gene3D" id="3.40.50.300">
    <property type="entry name" value="P-loop containing nucleotide triphosphate hydrolases"/>
    <property type="match status" value="1"/>
</dbReference>
<evidence type="ECO:0000256" key="1">
    <source>
        <dbReference type="ARBA" id="ARBA00022448"/>
    </source>
</evidence>
<dbReference type="EMBL" id="BAABJP010000015">
    <property type="protein sequence ID" value="GAA5156836.1"/>
    <property type="molecule type" value="Genomic_DNA"/>
</dbReference>
<evidence type="ECO:0000313" key="7">
    <source>
        <dbReference type="Proteomes" id="UP001428817"/>
    </source>
</evidence>
<feature type="transmembrane region" description="Helical" evidence="4">
    <location>
        <begin position="297"/>
        <end position="317"/>
    </location>
</feature>
<dbReference type="SUPFAM" id="SSF52540">
    <property type="entry name" value="P-loop containing nucleoside triphosphate hydrolases"/>
    <property type="match status" value="1"/>
</dbReference>
<dbReference type="Proteomes" id="UP001428817">
    <property type="component" value="Unassembled WGS sequence"/>
</dbReference>
<organism evidence="6 7">
    <name type="scientific">Pseudonocardia eucalypti</name>
    <dbReference type="NCBI Taxonomy" id="648755"/>
    <lineage>
        <taxon>Bacteria</taxon>
        <taxon>Bacillati</taxon>
        <taxon>Actinomycetota</taxon>
        <taxon>Actinomycetes</taxon>
        <taxon>Pseudonocardiales</taxon>
        <taxon>Pseudonocardiaceae</taxon>
        <taxon>Pseudonocardia</taxon>
    </lineage>
</organism>
<evidence type="ECO:0000256" key="4">
    <source>
        <dbReference type="SAM" id="Phobius"/>
    </source>
</evidence>
<protein>
    <recommendedName>
        <fullName evidence="5">ABC transporter domain-containing protein</fullName>
    </recommendedName>
</protein>
<proteinExistence type="predicted"/>
<dbReference type="SMART" id="SM00382">
    <property type="entry name" value="AAA"/>
    <property type="match status" value="1"/>
</dbReference>
<dbReference type="Pfam" id="PF00005">
    <property type="entry name" value="ABC_tran"/>
    <property type="match status" value="1"/>
</dbReference>
<keyword evidence="4" id="KW-0812">Transmembrane</keyword>
<dbReference type="InterPro" id="IPR003439">
    <property type="entry name" value="ABC_transporter-like_ATP-bd"/>
</dbReference>
<dbReference type="PANTHER" id="PTHR43023:SF3">
    <property type="entry name" value="PROTEIN TRIGALACTOSYLDIACYLGLYCEROL 3, CHLOROPLASTIC"/>
    <property type="match status" value="1"/>
</dbReference>
<reference evidence="7" key="1">
    <citation type="journal article" date="2019" name="Int. J. Syst. Evol. Microbiol.">
        <title>The Global Catalogue of Microorganisms (GCM) 10K type strain sequencing project: providing services to taxonomists for standard genome sequencing and annotation.</title>
        <authorList>
            <consortium name="The Broad Institute Genomics Platform"/>
            <consortium name="The Broad Institute Genome Sequencing Center for Infectious Disease"/>
            <person name="Wu L."/>
            <person name="Ma J."/>
        </authorList>
    </citation>
    <scope>NUCLEOTIDE SEQUENCE [LARGE SCALE GENOMIC DNA]</scope>
    <source>
        <strain evidence="7">JCM 18303</strain>
    </source>
</reference>
<keyword evidence="1" id="KW-0813">Transport</keyword>
<evidence type="ECO:0000259" key="5">
    <source>
        <dbReference type="PROSITE" id="PS50893"/>
    </source>
</evidence>
<dbReference type="PROSITE" id="PS50893">
    <property type="entry name" value="ABC_TRANSPORTER_2"/>
    <property type="match status" value="1"/>
</dbReference>
<evidence type="ECO:0000313" key="6">
    <source>
        <dbReference type="EMBL" id="GAA5156836.1"/>
    </source>
</evidence>